<accession>A0ABQ2KIC6</accession>
<keyword evidence="9" id="KW-1185">Reference proteome</keyword>
<dbReference type="Gene3D" id="1.10.510.10">
    <property type="entry name" value="Transferase(Phosphotransferase) domain 1"/>
    <property type="match status" value="1"/>
</dbReference>
<gene>
    <name evidence="8" type="ORF">GCM10010968_16050</name>
</gene>
<evidence type="ECO:0000256" key="1">
    <source>
        <dbReference type="ARBA" id="ARBA00022679"/>
    </source>
</evidence>
<keyword evidence="4 5" id="KW-0067">ATP-binding</keyword>
<reference evidence="9" key="1">
    <citation type="journal article" date="2019" name="Int. J. Syst. Evol. Microbiol.">
        <title>The Global Catalogue of Microorganisms (GCM) 10K type strain sequencing project: providing services to taxonomists for standard genome sequencing and annotation.</title>
        <authorList>
            <consortium name="The Broad Institute Genomics Platform"/>
            <consortium name="The Broad Institute Genome Sequencing Center for Infectious Disease"/>
            <person name="Wu L."/>
            <person name="Ma J."/>
        </authorList>
    </citation>
    <scope>NUCLEOTIDE SEQUENCE [LARGE SCALE GENOMIC DNA]</scope>
    <source>
        <strain evidence="9">CGMCC 1.6960</strain>
    </source>
</reference>
<evidence type="ECO:0000313" key="8">
    <source>
        <dbReference type="EMBL" id="GGN84387.1"/>
    </source>
</evidence>
<evidence type="ECO:0000256" key="6">
    <source>
        <dbReference type="SAM" id="MobiDB-lite"/>
    </source>
</evidence>
<evidence type="ECO:0000256" key="5">
    <source>
        <dbReference type="PROSITE-ProRule" id="PRU10141"/>
    </source>
</evidence>
<dbReference type="PROSITE" id="PS00107">
    <property type="entry name" value="PROTEIN_KINASE_ATP"/>
    <property type="match status" value="1"/>
</dbReference>
<dbReference type="Gene3D" id="3.30.200.20">
    <property type="entry name" value="Phosphorylase Kinase, domain 1"/>
    <property type="match status" value="1"/>
</dbReference>
<dbReference type="RefSeq" id="WP_188717651.1">
    <property type="nucleotide sequence ID" value="NZ_BAABBD010000002.1"/>
</dbReference>
<evidence type="ECO:0000256" key="2">
    <source>
        <dbReference type="ARBA" id="ARBA00022741"/>
    </source>
</evidence>
<dbReference type="InterPro" id="IPR008271">
    <property type="entry name" value="Ser/Thr_kinase_AS"/>
</dbReference>
<dbReference type="Pfam" id="PF00069">
    <property type="entry name" value="Pkinase"/>
    <property type="match status" value="1"/>
</dbReference>
<keyword evidence="2 5" id="KW-0547">Nucleotide-binding</keyword>
<evidence type="ECO:0000256" key="4">
    <source>
        <dbReference type="ARBA" id="ARBA00022840"/>
    </source>
</evidence>
<dbReference type="EMBL" id="BMLM01000001">
    <property type="protein sequence ID" value="GGN84387.1"/>
    <property type="molecule type" value="Genomic_DNA"/>
</dbReference>
<keyword evidence="1" id="KW-0808">Transferase</keyword>
<evidence type="ECO:0000259" key="7">
    <source>
        <dbReference type="PROSITE" id="PS50011"/>
    </source>
</evidence>
<name>A0ABQ2KIC6_9MICO</name>
<dbReference type="PANTHER" id="PTHR43289:SF30">
    <property type="entry name" value="NON-SPECIFIC SERINE_THREONINE PROTEIN KINASE"/>
    <property type="match status" value="1"/>
</dbReference>
<feature type="region of interest" description="Disordered" evidence="6">
    <location>
        <begin position="384"/>
        <end position="504"/>
    </location>
</feature>
<dbReference type="SUPFAM" id="SSF56112">
    <property type="entry name" value="Protein kinase-like (PK-like)"/>
    <property type="match status" value="1"/>
</dbReference>
<dbReference type="PANTHER" id="PTHR43289">
    <property type="entry name" value="MITOGEN-ACTIVATED PROTEIN KINASE KINASE KINASE 20-RELATED"/>
    <property type="match status" value="1"/>
</dbReference>
<dbReference type="PROSITE" id="PS00108">
    <property type="entry name" value="PROTEIN_KINASE_ST"/>
    <property type="match status" value="1"/>
</dbReference>
<proteinExistence type="predicted"/>
<dbReference type="InterPro" id="IPR017441">
    <property type="entry name" value="Protein_kinase_ATP_BS"/>
</dbReference>
<evidence type="ECO:0000313" key="9">
    <source>
        <dbReference type="Proteomes" id="UP000626982"/>
    </source>
</evidence>
<protein>
    <recommendedName>
        <fullName evidence="7">Protein kinase domain-containing protein</fullName>
    </recommendedName>
</protein>
<dbReference type="Proteomes" id="UP000626982">
    <property type="component" value="Unassembled WGS sequence"/>
</dbReference>
<dbReference type="InterPro" id="IPR000719">
    <property type="entry name" value="Prot_kinase_dom"/>
</dbReference>
<feature type="compositionally biased region" description="Pro residues" evidence="6">
    <location>
        <begin position="434"/>
        <end position="489"/>
    </location>
</feature>
<keyword evidence="3" id="KW-0418">Kinase</keyword>
<organism evidence="8 9">
    <name type="scientific">Agrococcus terreus</name>
    <dbReference type="NCBI Taxonomy" id="574649"/>
    <lineage>
        <taxon>Bacteria</taxon>
        <taxon>Bacillati</taxon>
        <taxon>Actinomycetota</taxon>
        <taxon>Actinomycetes</taxon>
        <taxon>Micrococcales</taxon>
        <taxon>Microbacteriaceae</taxon>
        <taxon>Agrococcus</taxon>
    </lineage>
</organism>
<sequence length="504" mass="49844">MHAHGALEPGTLLAERYRVDALVGAGGMAAVYRATDEVLGRPVAVKVLAGGHADPAAAQRERAELQLLASLDHRALVTLFDAAEAHVDAAPVTCLVMELVDGPSLATRLAEGPIEADEVAAMALDLSQALAVVHEHGVVHRDVKPANILLGPSPGPGRAFAAKLADFGIAALVDSTRITATGTVLGSAGYLSPEQTSGQRVGPPADVYSLGLVLLESLTGRQEFEGPLLEAVSARLVRDPVIPVSLGAPWTALLAAMTARDPEARPTAAEVAARLDAAPASGPDAALPIAVETAAIATPTEVAGIVAASTAPLPTAARSDASDEGEAATRAVPIGAGLPAAATGADVTAPAAPLRKRRKAAWIVAAGAVVAVAAGGAAVAMTSQQAPAEGEATTSQTPEPPAATASAPPGAPTEDAPDAPAPDEPAAPTDEAPSPTPTPTPTPDAPAPTAPAEPTPTEPAPVEPAPTEPAPVDPAPVDPAPTEPAPEEPAPGGDTGTAPSEPAG</sequence>
<comment type="caution">
    <text evidence="8">The sequence shown here is derived from an EMBL/GenBank/DDBJ whole genome shotgun (WGS) entry which is preliminary data.</text>
</comment>
<dbReference type="PROSITE" id="PS50011">
    <property type="entry name" value="PROTEIN_KINASE_DOM"/>
    <property type="match status" value="1"/>
</dbReference>
<dbReference type="InterPro" id="IPR011009">
    <property type="entry name" value="Kinase-like_dom_sf"/>
</dbReference>
<feature type="binding site" evidence="5">
    <location>
        <position position="46"/>
    </location>
    <ligand>
        <name>ATP</name>
        <dbReference type="ChEBI" id="CHEBI:30616"/>
    </ligand>
</feature>
<feature type="compositionally biased region" description="Low complexity" evidence="6">
    <location>
        <begin position="391"/>
        <end position="414"/>
    </location>
</feature>
<feature type="domain" description="Protein kinase" evidence="7">
    <location>
        <begin position="17"/>
        <end position="287"/>
    </location>
</feature>
<dbReference type="SMART" id="SM00220">
    <property type="entry name" value="S_TKc"/>
    <property type="match status" value="1"/>
</dbReference>
<dbReference type="CDD" id="cd14014">
    <property type="entry name" value="STKc_PknB_like"/>
    <property type="match status" value="1"/>
</dbReference>
<evidence type="ECO:0000256" key="3">
    <source>
        <dbReference type="ARBA" id="ARBA00022777"/>
    </source>
</evidence>